<protein>
    <submittedName>
        <fullName evidence="2">Os05g0184132 protein</fullName>
    </submittedName>
</protein>
<dbReference type="InParanoid" id="A0A0P0WIP5"/>
<evidence type="ECO:0000313" key="3">
    <source>
        <dbReference type="Proteomes" id="UP000059680"/>
    </source>
</evidence>
<evidence type="ECO:0000313" key="2">
    <source>
        <dbReference type="EMBL" id="BAS92592.1"/>
    </source>
</evidence>
<reference evidence="2 3" key="2">
    <citation type="journal article" date="2013" name="Plant Cell Physiol.">
        <title>Rice Annotation Project Database (RAP-DB): an integrative and interactive database for rice genomics.</title>
        <authorList>
            <person name="Sakai H."/>
            <person name="Lee S.S."/>
            <person name="Tanaka T."/>
            <person name="Numa H."/>
            <person name="Kim J."/>
            <person name="Kawahara Y."/>
            <person name="Wakimoto H."/>
            <person name="Yang C.C."/>
            <person name="Iwamoto M."/>
            <person name="Abe T."/>
            <person name="Yamada Y."/>
            <person name="Muto A."/>
            <person name="Inokuchi H."/>
            <person name="Ikemura T."/>
            <person name="Matsumoto T."/>
            <person name="Sasaki T."/>
            <person name="Itoh T."/>
        </authorList>
    </citation>
    <scope>NUCLEOTIDE SEQUENCE [LARGE SCALE GENOMIC DNA]</scope>
    <source>
        <strain evidence="3">cv. Nipponbare</strain>
    </source>
</reference>
<reference evidence="3" key="1">
    <citation type="journal article" date="2005" name="Nature">
        <title>The map-based sequence of the rice genome.</title>
        <authorList>
            <consortium name="International rice genome sequencing project (IRGSP)"/>
            <person name="Matsumoto T."/>
            <person name="Wu J."/>
            <person name="Kanamori H."/>
            <person name="Katayose Y."/>
            <person name="Fujisawa M."/>
            <person name="Namiki N."/>
            <person name="Mizuno H."/>
            <person name="Yamamoto K."/>
            <person name="Antonio B.A."/>
            <person name="Baba T."/>
            <person name="Sakata K."/>
            <person name="Nagamura Y."/>
            <person name="Aoki H."/>
            <person name="Arikawa K."/>
            <person name="Arita K."/>
            <person name="Bito T."/>
            <person name="Chiden Y."/>
            <person name="Fujitsuka N."/>
            <person name="Fukunaka R."/>
            <person name="Hamada M."/>
            <person name="Harada C."/>
            <person name="Hayashi A."/>
            <person name="Hijishita S."/>
            <person name="Honda M."/>
            <person name="Hosokawa S."/>
            <person name="Ichikawa Y."/>
            <person name="Idonuma A."/>
            <person name="Iijima M."/>
            <person name="Ikeda M."/>
            <person name="Ikeno M."/>
            <person name="Ito K."/>
            <person name="Ito S."/>
            <person name="Ito T."/>
            <person name="Ito Y."/>
            <person name="Ito Y."/>
            <person name="Iwabuchi A."/>
            <person name="Kamiya K."/>
            <person name="Karasawa W."/>
            <person name="Kurita K."/>
            <person name="Katagiri S."/>
            <person name="Kikuta A."/>
            <person name="Kobayashi H."/>
            <person name="Kobayashi N."/>
            <person name="Machita K."/>
            <person name="Maehara T."/>
            <person name="Masukawa M."/>
            <person name="Mizubayashi T."/>
            <person name="Mukai Y."/>
            <person name="Nagasaki H."/>
            <person name="Nagata Y."/>
            <person name="Naito S."/>
            <person name="Nakashima M."/>
            <person name="Nakama Y."/>
            <person name="Nakamichi Y."/>
            <person name="Nakamura M."/>
            <person name="Meguro A."/>
            <person name="Negishi M."/>
            <person name="Ohta I."/>
            <person name="Ohta T."/>
            <person name="Okamoto M."/>
            <person name="Ono N."/>
            <person name="Saji S."/>
            <person name="Sakaguchi M."/>
            <person name="Sakai K."/>
            <person name="Shibata M."/>
            <person name="Shimokawa T."/>
            <person name="Song J."/>
            <person name="Takazaki Y."/>
            <person name="Terasawa K."/>
            <person name="Tsugane M."/>
            <person name="Tsuji K."/>
            <person name="Ueda S."/>
            <person name="Waki K."/>
            <person name="Yamagata H."/>
            <person name="Yamamoto M."/>
            <person name="Yamamoto S."/>
            <person name="Yamane H."/>
            <person name="Yoshiki S."/>
            <person name="Yoshihara R."/>
            <person name="Yukawa K."/>
            <person name="Zhong H."/>
            <person name="Yano M."/>
            <person name="Yuan Q."/>
            <person name="Ouyang S."/>
            <person name="Liu J."/>
            <person name="Jones K.M."/>
            <person name="Gansberger K."/>
            <person name="Moffat K."/>
            <person name="Hill J."/>
            <person name="Bera J."/>
            <person name="Fadrosh D."/>
            <person name="Jin S."/>
            <person name="Johri S."/>
            <person name="Kim M."/>
            <person name="Overton L."/>
            <person name="Reardon M."/>
            <person name="Tsitrin T."/>
            <person name="Vuong H."/>
            <person name="Weaver B."/>
            <person name="Ciecko A."/>
            <person name="Tallon L."/>
            <person name="Jackson J."/>
            <person name="Pai G."/>
            <person name="Aken S.V."/>
            <person name="Utterback T."/>
            <person name="Reidmuller S."/>
            <person name="Feldblyum T."/>
            <person name="Hsiao J."/>
            <person name="Zismann V."/>
            <person name="Iobst S."/>
            <person name="de Vazeille A.R."/>
            <person name="Buell C.R."/>
            <person name="Ying K."/>
            <person name="Li Y."/>
            <person name="Lu T."/>
            <person name="Huang Y."/>
            <person name="Zhao Q."/>
            <person name="Feng Q."/>
            <person name="Zhang L."/>
            <person name="Zhu J."/>
            <person name="Weng Q."/>
            <person name="Mu J."/>
            <person name="Lu Y."/>
            <person name="Fan D."/>
            <person name="Liu Y."/>
            <person name="Guan J."/>
            <person name="Zhang Y."/>
            <person name="Yu S."/>
            <person name="Liu X."/>
            <person name="Zhang Y."/>
            <person name="Hong G."/>
            <person name="Han B."/>
            <person name="Choisne N."/>
            <person name="Demange N."/>
            <person name="Orjeda G."/>
            <person name="Samain S."/>
            <person name="Cattolico L."/>
            <person name="Pelletier E."/>
            <person name="Couloux A."/>
            <person name="Segurens B."/>
            <person name="Wincker P."/>
            <person name="D'Hont A."/>
            <person name="Scarpelli C."/>
            <person name="Weissenbach J."/>
            <person name="Salanoubat M."/>
            <person name="Quetier F."/>
            <person name="Yu Y."/>
            <person name="Kim H.R."/>
            <person name="Rambo T."/>
            <person name="Currie J."/>
            <person name="Collura K."/>
            <person name="Luo M."/>
            <person name="Yang T."/>
            <person name="Ammiraju J.S.S."/>
            <person name="Engler F."/>
            <person name="Soderlund C."/>
            <person name="Wing R.A."/>
            <person name="Palmer L.E."/>
            <person name="de la Bastide M."/>
            <person name="Spiegel L."/>
            <person name="Nascimento L."/>
            <person name="Zutavern T."/>
            <person name="O'Shaughnessy A."/>
            <person name="Dike S."/>
            <person name="Dedhia N."/>
            <person name="Preston R."/>
            <person name="Balija V."/>
            <person name="McCombie W.R."/>
            <person name="Chow T."/>
            <person name="Chen H."/>
            <person name="Chung M."/>
            <person name="Chen C."/>
            <person name="Shaw J."/>
            <person name="Wu H."/>
            <person name="Hsiao K."/>
            <person name="Chao Y."/>
            <person name="Chu M."/>
            <person name="Cheng C."/>
            <person name="Hour A."/>
            <person name="Lee P."/>
            <person name="Lin S."/>
            <person name="Lin Y."/>
            <person name="Liou J."/>
            <person name="Liu S."/>
            <person name="Hsing Y."/>
            <person name="Raghuvanshi S."/>
            <person name="Mohanty A."/>
            <person name="Bharti A.K."/>
            <person name="Gaur A."/>
            <person name="Gupta V."/>
            <person name="Kumar D."/>
            <person name="Ravi V."/>
            <person name="Vij S."/>
            <person name="Kapur A."/>
            <person name="Khurana P."/>
            <person name="Khurana P."/>
            <person name="Khurana J.P."/>
            <person name="Tyagi A.K."/>
            <person name="Gaikwad K."/>
            <person name="Singh A."/>
            <person name="Dalal V."/>
            <person name="Srivastava S."/>
            <person name="Dixit A."/>
            <person name="Pal A.K."/>
            <person name="Ghazi I.A."/>
            <person name="Yadav M."/>
            <person name="Pandit A."/>
            <person name="Bhargava A."/>
            <person name="Sureshbabu K."/>
            <person name="Batra K."/>
            <person name="Sharma T.R."/>
            <person name="Mohapatra T."/>
            <person name="Singh N.K."/>
            <person name="Messing J."/>
            <person name="Nelson A.B."/>
            <person name="Fuks G."/>
            <person name="Kavchok S."/>
            <person name="Keizer G."/>
            <person name="Linton E."/>
            <person name="Llaca V."/>
            <person name="Song R."/>
            <person name="Tanyolac B."/>
            <person name="Young S."/>
            <person name="Ho-Il K."/>
            <person name="Hahn J.H."/>
            <person name="Sangsakoo G."/>
            <person name="Vanavichit A."/>
            <person name="de Mattos Luiz.A.T."/>
            <person name="Zimmer P.D."/>
            <person name="Malone G."/>
            <person name="Dellagostin O."/>
            <person name="de Oliveira A.C."/>
            <person name="Bevan M."/>
            <person name="Bancroft I."/>
            <person name="Minx P."/>
            <person name="Cordum H."/>
            <person name="Wilson R."/>
            <person name="Cheng Z."/>
            <person name="Jin W."/>
            <person name="Jiang J."/>
            <person name="Leong S.A."/>
            <person name="Iwama H."/>
            <person name="Gojobori T."/>
            <person name="Itoh T."/>
            <person name="Niimura Y."/>
            <person name="Fujii Y."/>
            <person name="Habara T."/>
            <person name="Sakai H."/>
            <person name="Sato Y."/>
            <person name="Wilson G."/>
            <person name="Kumar K."/>
            <person name="McCouch S."/>
            <person name="Juretic N."/>
            <person name="Hoen D."/>
            <person name="Wright S."/>
            <person name="Bruskiewich R."/>
            <person name="Bureau T."/>
            <person name="Miyao A."/>
            <person name="Hirochika H."/>
            <person name="Nishikawa T."/>
            <person name="Kadowaki K."/>
            <person name="Sugiura M."/>
            <person name="Burr B."/>
            <person name="Sasaki T."/>
        </authorList>
    </citation>
    <scope>NUCLEOTIDE SEQUENCE [LARGE SCALE GENOMIC DNA]</scope>
    <source>
        <strain evidence="3">cv. Nipponbare</strain>
    </source>
</reference>
<dbReference type="Proteomes" id="UP000059680">
    <property type="component" value="Chromosome 5"/>
</dbReference>
<organism evidence="2 3">
    <name type="scientific">Oryza sativa subsp. japonica</name>
    <name type="common">Rice</name>
    <dbReference type="NCBI Taxonomy" id="39947"/>
    <lineage>
        <taxon>Eukaryota</taxon>
        <taxon>Viridiplantae</taxon>
        <taxon>Streptophyta</taxon>
        <taxon>Embryophyta</taxon>
        <taxon>Tracheophyta</taxon>
        <taxon>Spermatophyta</taxon>
        <taxon>Magnoliopsida</taxon>
        <taxon>Liliopsida</taxon>
        <taxon>Poales</taxon>
        <taxon>Poaceae</taxon>
        <taxon>BOP clade</taxon>
        <taxon>Oryzoideae</taxon>
        <taxon>Oryzeae</taxon>
        <taxon>Oryzinae</taxon>
        <taxon>Oryza</taxon>
        <taxon>Oryza sativa</taxon>
    </lineage>
</organism>
<evidence type="ECO:0000256" key="1">
    <source>
        <dbReference type="SAM" id="MobiDB-lite"/>
    </source>
</evidence>
<gene>
    <name evidence="2" type="ordered locus">Os05g0184132</name>
    <name evidence="2" type="ORF">OSNPB_050184132</name>
</gene>
<feature type="region of interest" description="Disordered" evidence="1">
    <location>
        <begin position="36"/>
        <end position="97"/>
    </location>
</feature>
<feature type="compositionally biased region" description="Low complexity" evidence="1">
    <location>
        <begin position="71"/>
        <end position="97"/>
    </location>
</feature>
<accession>A0A0P0WIP5</accession>
<feature type="compositionally biased region" description="Basic and acidic residues" evidence="1">
    <location>
        <begin position="59"/>
        <end position="70"/>
    </location>
</feature>
<dbReference type="PaxDb" id="39947-A0A0P0WIP5"/>
<proteinExistence type="predicted"/>
<name>A0A0P0WIP5_ORYSJ</name>
<keyword evidence="3" id="KW-1185">Reference proteome</keyword>
<dbReference type="AlphaFoldDB" id="A0A0P0WIP5"/>
<reference evidence="2 3" key="3">
    <citation type="journal article" date="2013" name="Rice">
        <title>Improvement of the Oryza sativa Nipponbare reference genome using next generation sequence and optical map data.</title>
        <authorList>
            <person name="Kawahara Y."/>
            <person name="de la Bastide M."/>
            <person name="Hamilton J.P."/>
            <person name="Kanamori H."/>
            <person name="McCombie W.R."/>
            <person name="Ouyang S."/>
            <person name="Schwartz D.C."/>
            <person name="Tanaka T."/>
            <person name="Wu J."/>
            <person name="Zhou S."/>
            <person name="Childs K.L."/>
            <person name="Davidson R.M."/>
            <person name="Lin H."/>
            <person name="Quesada-Ocampo L."/>
            <person name="Vaillancourt B."/>
            <person name="Sakai H."/>
            <person name="Lee S.S."/>
            <person name="Kim J."/>
            <person name="Numa H."/>
            <person name="Itoh T."/>
            <person name="Buell C.R."/>
            <person name="Matsumoto T."/>
        </authorList>
    </citation>
    <scope>NUCLEOTIDE SEQUENCE [LARGE SCALE GENOMIC DNA]</scope>
    <source>
        <strain evidence="3">cv. Nipponbare</strain>
    </source>
</reference>
<sequence>MRLAIGLLSHIYACKQPQPKIRPTCKDLEDFYESKPNLLRSHGRPPPLASVGAAPAADSHNHRCHWEPKSARAAGSTGGRRLLGTLPAAATREAGRR</sequence>
<dbReference type="EMBL" id="AP014961">
    <property type="protein sequence ID" value="BAS92592.1"/>
    <property type="molecule type" value="Genomic_DNA"/>
</dbReference>